<comment type="caution">
    <text evidence="1">The sequence shown here is derived from an EMBL/GenBank/DDBJ whole genome shotgun (WGS) entry which is preliminary data.</text>
</comment>
<dbReference type="SUPFAM" id="SSF53448">
    <property type="entry name" value="Nucleotide-diphospho-sugar transferases"/>
    <property type="match status" value="1"/>
</dbReference>
<dbReference type="InterPro" id="IPR029044">
    <property type="entry name" value="Nucleotide-diphossugar_trans"/>
</dbReference>
<sequence length="347" mass="40979">MKLNFCTLFSSNYLSRGIALYQSLLKHNKNFHLYVFAFDDITFNYFLKENLPNLTVISLDEFEDEELLRVKPNRKLGEYCWTCTSSTILYSINKYNLSNCTYLDADMMFFSDPKVLIDEMGEKSVLITEHRYTKEYDQSEESGIYCVQFVTFKNNEHGMKVLNWWRERCLEWCYAIAENGKFGDQKYLDDWTERFEGVHELQHLGGGIAPWNVQQYSFQIKNGDLIGTEKTTGNNFKAIFYHYHGVKYYYNDIVSFSHPAYLLSKNVQKLFYQPYIKTLNKIKESINLADSSFDPNGSTENSPTHPYCLKSLIILYLKELKKSPKYIFGKSIKNKLKHHYFYFSKKL</sequence>
<dbReference type="EMBL" id="VOOS01000003">
    <property type="protein sequence ID" value="TXB65414.1"/>
    <property type="molecule type" value="Genomic_DNA"/>
</dbReference>
<evidence type="ECO:0000313" key="2">
    <source>
        <dbReference type="Proteomes" id="UP000321721"/>
    </source>
</evidence>
<dbReference type="RefSeq" id="WP_147100425.1">
    <property type="nucleotide sequence ID" value="NZ_VOOS01000003.1"/>
</dbReference>
<keyword evidence="1" id="KW-0808">Transferase</keyword>
<name>A0A5C6RTW5_9FLAO</name>
<evidence type="ECO:0000313" key="1">
    <source>
        <dbReference type="EMBL" id="TXB65414.1"/>
    </source>
</evidence>
<dbReference type="Gene3D" id="3.90.550.10">
    <property type="entry name" value="Spore Coat Polysaccharide Biosynthesis Protein SpsA, Chain A"/>
    <property type="match status" value="1"/>
</dbReference>
<dbReference type="AlphaFoldDB" id="A0A5C6RTW5"/>
<accession>A0A5C6RTW5</accession>
<dbReference type="OrthoDB" id="186344at2"/>
<gene>
    <name evidence="1" type="ORF">FRY74_08300</name>
</gene>
<reference evidence="1 2" key="1">
    <citation type="submission" date="2019-08" db="EMBL/GenBank/DDBJ databases">
        <title>Genome of Vicingus serpentipes NCIMB 15042.</title>
        <authorList>
            <person name="Bowman J.P."/>
        </authorList>
    </citation>
    <scope>NUCLEOTIDE SEQUENCE [LARGE SCALE GENOMIC DNA]</scope>
    <source>
        <strain evidence="1 2">NCIMB 15042</strain>
    </source>
</reference>
<keyword evidence="2" id="KW-1185">Reference proteome</keyword>
<proteinExistence type="predicted"/>
<dbReference type="GO" id="GO:0016740">
    <property type="term" value="F:transferase activity"/>
    <property type="evidence" value="ECO:0007669"/>
    <property type="project" value="UniProtKB-KW"/>
</dbReference>
<protein>
    <submittedName>
        <fullName evidence="1">Glycosyl transferase</fullName>
    </submittedName>
</protein>
<organism evidence="1 2">
    <name type="scientific">Vicingus serpentipes</name>
    <dbReference type="NCBI Taxonomy" id="1926625"/>
    <lineage>
        <taxon>Bacteria</taxon>
        <taxon>Pseudomonadati</taxon>
        <taxon>Bacteroidota</taxon>
        <taxon>Flavobacteriia</taxon>
        <taxon>Flavobacteriales</taxon>
        <taxon>Vicingaceae</taxon>
        <taxon>Vicingus</taxon>
    </lineage>
</organism>
<dbReference type="Proteomes" id="UP000321721">
    <property type="component" value="Unassembled WGS sequence"/>
</dbReference>